<proteinExistence type="predicted"/>
<feature type="non-terminal residue" evidence="1">
    <location>
        <position position="59"/>
    </location>
</feature>
<organism evidence="1">
    <name type="scientific">marine sediment metagenome</name>
    <dbReference type="NCBI Taxonomy" id="412755"/>
    <lineage>
        <taxon>unclassified sequences</taxon>
        <taxon>metagenomes</taxon>
        <taxon>ecological metagenomes</taxon>
    </lineage>
</organism>
<name>X0YH53_9ZZZZ</name>
<sequence>MLIELSEKDLMLIDEALIRAAGDVREYLRHGNVEGDYPIAEDLRAVIAMPYEFARISVM</sequence>
<dbReference type="EMBL" id="BART01007253">
    <property type="protein sequence ID" value="GAG55354.1"/>
    <property type="molecule type" value="Genomic_DNA"/>
</dbReference>
<protein>
    <submittedName>
        <fullName evidence="1">Uncharacterized protein</fullName>
    </submittedName>
</protein>
<gene>
    <name evidence="1" type="ORF">S01H4_16534</name>
</gene>
<accession>X0YH53</accession>
<comment type="caution">
    <text evidence="1">The sequence shown here is derived from an EMBL/GenBank/DDBJ whole genome shotgun (WGS) entry which is preliminary data.</text>
</comment>
<dbReference type="AlphaFoldDB" id="X0YH53"/>
<evidence type="ECO:0000313" key="1">
    <source>
        <dbReference type="EMBL" id="GAG55354.1"/>
    </source>
</evidence>
<reference evidence="1" key="1">
    <citation type="journal article" date="2014" name="Front. Microbiol.">
        <title>High frequency of phylogenetically diverse reductive dehalogenase-homologous genes in deep subseafloor sedimentary metagenomes.</title>
        <authorList>
            <person name="Kawai M."/>
            <person name="Futagami T."/>
            <person name="Toyoda A."/>
            <person name="Takaki Y."/>
            <person name="Nishi S."/>
            <person name="Hori S."/>
            <person name="Arai W."/>
            <person name="Tsubouchi T."/>
            <person name="Morono Y."/>
            <person name="Uchiyama I."/>
            <person name="Ito T."/>
            <person name="Fujiyama A."/>
            <person name="Inagaki F."/>
            <person name="Takami H."/>
        </authorList>
    </citation>
    <scope>NUCLEOTIDE SEQUENCE</scope>
    <source>
        <strain evidence="1">Expedition CK06-06</strain>
    </source>
</reference>